<evidence type="ECO:0000259" key="2">
    <source>
        <dbReference type="PROSITE" id="PS50995"/>
    </source>
</evidence>
<dbReference type="PANTHER" id="PTHR33164:SF99">
    <property type="entry name" value="MARR FAMILY REGULATORY PROTEIN"/>
    <property type="match status" value="1"/>
</dbReference>
<dbReference type="AlphaFoldDB" id="A0A8I0SAR5"/>
<feature type="compositionally biased region" description="Low complexity" evidence="1">
    <location>
        <begin position="161"/>
        <end position="177"/>
    </location>
</feature>
<evidence type="ECO:0000313" key="4">
    <source>
        <dbReference type="Proteomes" id="UP000634579"/>
    </source>
</evidence>
<dbReference type="GO" id="GO:0003700">
    <property type="term" value="F:DNA-binding transcription factor activity"/>
    <property type="evidence" value="ECO:0007669"/>
    <property type="project" value="InterPro"/>
</dbReference>
<dbReference type="SMART" id="SM00347">
    <property type="entry name" value="HTH_MARR"/>
    <property type="match status" value="1"/>
</dbReference>
<organism evidence="3 4">
    <name type="scientific">Clavibacter phaseoli</name>
    <dbReference type="NCBI Taxonomy" id="1734031"/>
    <lineage>
        <taxon>Bacteria</taxon>
        <taxon>Bacillati</taxon>
        <taxon>Actinomycetota</taxon>
        <taxon>Actinomycetes</taxon>
        <taxon>Micrococcales</taxon>
        <taxon>Microbacteriaceae</taxon>
        <taxon>Clavibacter</taxon>
    </lineage>
</organism>
<dbReference type="SUPFAM" id="SSF46785">
    <property type="entry name" value="Winged helix' DNA-binding domain"/>
    <property type="match status" value="1"/>
</dbReference>
<name>A0A8I0SAR5_9MICO</name>
<dbReference type="Proteomes" id="UP000634579">
    <property type="component" value="Unassembled WGS sequence"/>
</dbReference>
<dbReference type="InterPro" id="IPR039422">
    <property type="entry name" value="MarR/SlyA-like"/>
</dbReference>
<dbReference type="PROSITE" id="PS50995">
    <property type="entry name" value="HTH_MARR_2"/>
    <property type="match status" value="1"/>
</dbReference>
<sequence length="185" mass="19637">MPRAADPEGLRPEQLEVWASLATLMQRLPTALDAQLQRDSGVTHFEHGVLHALDAAPDRTLRMSTLAGFAGSTLSRLSRAATRLEGKGWMRRSTDPTDGRFTLAHLTDDGHAQVARATPGHQALVQRLVFDALTERQARQLGEISRRLAEAAGDAPAWRPPGSAATSTDAGSAPGAAVHGPTDAP</sequence>
<keyword evidence="4" id="KW-1185">Reference proteome</keyword>
<dbReference type="RefSeq" id="WP_194674858.1">
    <property type="nucleotide sequence ID" value="NZ_JADKRP010000001.1"/>
</dbReference>
<dbReference type="InterPro" id="IPR000835">
    <property type="entry name" value="HTH_MarR-typ"/>
</dbReference>
<dbReference type="InterPro" id="IPR036388">
    <property type="entry name" value="WH-like_DNA-bd_sf"/>
</dbReference>
<dbReference type="Pfam" id="PF01047">
    <property type="entry name" value="MarR"/>
    <property type="match status" value="1"/>
</dbReference>
<feature type="domain" description="HTH marR-type" evidence="2">
    <location>
        <begin position="18"/>
        <end position="150"/>
    </location>
</feature>
<proteinExistence type="predicted"/>
<dbReference type="GO" id="GO:0006950">
    <property type="term" value="P:response to stress"/>
    <property type="evidence" value="ECO:0007669"/>
    <property type="project" value="TreeGrafter"/>
</dbReference>
<dbReference type="InterPro" id="IPR036390">
    <property type="entry name" value="WH_DNA-bd_sf"/>
</dbReference>
<comment type="caution">
    <text evidence="3">The sequence shown here is derived from an EMBL/GenBank/DDBJ whole genome shotgun (WGS) entry which is preliminary data.</text>
</comment>
<dbReference type="EMBL" id="JADKRP010000001">
    <property type="protein sequence ID" value="MBF4630943.1"/>
    <property type="molecule type" value="Genomic_DNA"/>
</dbReference>
<protein>
    <submittedName>
        <fullName evidence="3">MarR family transcriptional regulator</fullName>
    </submittedName>
</protein>
<accession>A0A8I0SAR5</accession>
<evidence type="ECO:0000313" key="3">
    <source>
        <dbReference type="EMBL" id="MBF4630943.1"/>
    </source>
</evidence>
<dbReference type="Gene3D" id="1.10.10.10">
    <property type="entry name" value="Winged helix-like DNA-binding domain superfamily/Winged helix DNA-binding domain"/>
    <property type="match status" value="1"/>
</dbReference>
<evidence type="ECO:0000256" key="1">
    <source>
        <dbReference type="SAM" id="MobiDB-lite"/>
    </source>
</evidence>
<dbReference type="PANTHER" id="PTHR33164">
    <property type="entry name" value="TRANSCRIPTIONAL REGULATOR, MARR FAMILY"/>
    <property type="match status" value="1"/>
</dbReference>
<reference evidence="3 4" key="1">
    <citation type="submission" date="2020-10" db="EMBL/GenBank/DDBJ databases">
        <title>Draft genome sequences of plant-associated actinobacteria.</title>
        <authorList>
            <person name="Tarlachkov S.V."/>
            <person name="Starodumova I.P."/>
            <person name="Dorofeeva L.V."/>
            <person name="Prisyazhnaya N.V."/>
            <person name="Roubtsova T.V."/>
            <person name="Chizhov V.N."/>
            <person name="Nadler S.A."/>
            <person name="Subbotin S.A."/>
            <person name="Evtushenko L.I."/>
        </authorList>
    </citation>
    <scope>NUCLEOTIDE SEQUENCE [LARGE SCALE GENOMIC DNA]</scope>
    <source>
        <strain evidence="3 4">VKM Ac-2886</strain>
    </source>
</reference>
<feature type="region of interest" description="Disordered" evidence="1">
    <location>
        <begin position="149"/>
        <end position="185"/>
    </location>
</feature>
<gene>
    <name evidence="3" type="ORF">ITJ42_06935</name>
</gene>